<dbReference type="PANTHER" id="PTHR31630">
    <property type="entry name" value="PHYTANOYL-COA DIOXYGENASE-RELATED-RELATED"/>
    <property type="match status" value="1"/>
</dbReference>
<gene>
    <name evidence="1" type="ORF">LuPra_01192</name>
</gene>
<dbReference type="GO" id="GO:0016706">
    <property type="term" value="F:2-oxoglutarate-dependent dioxygenase activity"/>
    <property type="evidence" value="ECO:0007669"/>
    <property type="project" value="UniProtKB-ARBA"/>
</dbReference>
<evidence type="ECO:0000313" key="1">
    <source>
        <dbReference type="EMBL" id="AMY08004.1"/>
    </source>
</evidence>
<dbReference type="EMBL" id="CP015136">
    <property type="protein sequence ID" value="AMY08004.1"/>
    <property type="molecule type" value="Genomic_DNA"/>
</dbReference>
<dbReference type="Gene3D" id="2.60.120.620">
    <property type="entry name" value="q2cbj1_9rhob like domain"/>
    <property type="match status" value="1"/>
</dbReference>
<dbReference type="AlphaFoldDB" id="A0A143PJP7"/>
<dbReference type="STRING" id="1855912.LuPra_01192"/>
<sequence>MPAFAAFRHYLALEGVMQPITMNQHSHPTTAAVTTPLKDIRKTLPLRVLSDADWQHWTTHGYVIVRQAVPAEKVARLVDLLWQFDEKDPADPSTWDTPQRRDHAMVELNHTGMLEIYNHQYLWDTRTDPRVYDAFVDIWDREDLWVTIDRANLNLPKKVRGNPNGFIHWDVDTTLRPLPIGVQGVLSLAAQDEEVGGFQCVPELFSGLESWARTQPADRDPMHPDTTGLEIINVPMDTGDLLIFNSLLAHGVRPNHSTNRPRIAQYIAMQPADWDNTAEREERVRLWRELDHPQRPAFPGDPREWERAHGHVATLTPLGEQLLGLRRW</sequence>
<keyword evidence="1" id="KW-0223">Dioxygenase</keyword>
<dbReference type="KEGG" id="abac:LuPra_01192"/>
<name>A0A143PJP7_LUTPR</name>
<dbReference type="PATRIC" id="fig|1813736.3.peg.1236"/>
<reference evidence="1 2" key="1">
    <citation type="journal article" date="2016" name="Genome Announc.">
        <title>First Complete Genome Sequence of a Subdivision 6 Acidobacterium Strain.</title>
        <authorList>
            <person name="Huang S."/>
            <person name="Vieira S."/>
            <person name="Bunk B."/>
            <person name="Riedel T."/>
            <person name="Sproer C."/>
            <person name="Overmann J."/>
        </authorList>
    </citation>
    <scope>NUCLEOTIDE SEQUENCE [LARGE SCALE GENOMIC DNA]</scope>
    <source>
        <strain evidence="2">DSM 100886 HEG_-6_39</strain>
    </source>
</reference>
<proteinExistence type="predicted"/>
<organism evidence="1 2">
    <name type="scientific">Luteitalea pratensis</name>
    <dbReference type="NCBI Taxonomy" id="1855912"/>
    <lineage>
        <taxon>Bacteria</taxon>
        <taxon>Pseudomonadati</taxon>
        <taxon>Acidobacteriota</taxon>
        <taxon>Vicinamibacteria</taxon>
        <taxon>Vicinamibacterales</taxon>
        <taxon>Vicinamibacteraceae</taxon>
        <taxon>Luteitalea</taxon>
    </lineage>
</organism>
<dbReference type="Pfam" id="PF05721">
    <property type="entry name" value="PhyH"/>
    <property type="match status" value="1"/>
</dbReference>
<keyword evidence="1" id="KW-0560">Oxidoreductase</keyword>
<dbReference type="Proteomes" id="UP000076079">
    <property type="component" value="Chromosome"/>
</dbReference>
<evidence type="ECO:0000313" key="2">
    <source>
        <dbReference type="Proteomes" id="UP000076079"/>
    </source>
</evidence>
<dbReference type="SUPFAM" id="SSF51197">
    <property type="entry name" value="Clavaminate synthase-like"/>
    <property type="match status" value="1"/>
</dbReference>
<dbReference type="PANTHER" id="PTHR31630:SF6">
    <property type="entry name" value="PHYTANOYL-COA DIOXYGENASE-RELATED"/>
    <property type="match status" value="1"/>
</dbReference>
<dbReference type="InterPro" id="IPR008775">
    <property type="entry name" value="Phytyl_CoA_dOase-like"/>
</dbReference>
<accession>A0A143PJP7</accession>
<reference evidence="2" key="2">
    <citation type="submission" date="2016-04" db="EMBL/GenBank/DDBJ databases">
        <title>First Complete Genome Sequence of a Subdivision 6 Acidobacterium.</title>
        <authorList>
            <person name="Huang S."/>
            <person name="Vieira S."/>
            <person name="Bunk B."/>
            <person name="Riedel T."/>
            <person name="Sproeer C."/>
            <person name="Overmann J."/>
        </authorList>
    </citation>
    <scope>NUCLEOTIDE SEQUENCE [LARGE SCALE GENOMIC DNA]</scope>
    <source>
        <strain evidence="2">DSM 100886 HEG_-6_39</strain>
    </source>
</reference>
<protein>
    <submittedName>
        <fullName evidence="1">Phytanoyl-CoA dioxygenase (PhyH)</fullName>
    </submittedName>
</protein>
<keyword evidence="2" id="KW-1185">Reference proteome</keyword>